<keyword evidence="1" id="KW-1185">Reference proteome</keyword>
<organism evidence="1 2">
    <name type="scientific">Setaria digitata</name>
    <dbReference type="NCBI Taxonomy" id="48799"/>
    <lineage>
        <taxon>Eukaryota</taxon>
        <taxon>Metazoa</taxon>
        <taxon>Ecdysozoa</taxon>
        <taxon>Nematoda</taxon>
        <taxon>Chromadorea</taxon>
        <taxon>Rhabditida</taxon>
        <taxon>Spirurina</taxon>
        <taxon>Spiruromorpha</taxon>
        <taxon>Filarioidea</taxon>
        <taxon>Setariidae</taxon>
        <taxon>Setaria</taxon>
    </lineage>
</organism>
<protein>
    <submittedName>
        <fullName evidence="2">Uncharacterized protein</fullName>
    </submittedName>
</protein>
<dbReference type="Proteomes" id="UP000887581">
    <property type="component" value="Unplaced"/>
</dbReference>
<reference evidence="2" key="1">
    <citation type="submission" date="2022-11" db="UniProtKB">
        <authorList>
            <consortium name="WormBaseParasite"/>
        </authorList>
    </citation>
    <scope>IDENTIFICATION</scope>
</reference>
<dbReference type="WBParaSite" id="sdigi.contig1.g53.t1">
    <property type="protein sequence ID" value="sdigi.contig1.g53.t1"/>
    <property type="gene ID" value="sdigi.contig1.g53"/>
</dbReference>
<name>A0A915PHH4_9BILA</name>
<evidence type="ECO:0000313" key="2">
    <source>
        <dbReference type="WBParaSite" id="sdigi.contig1.g53.t1"/>
    </source>
</evidence>
<accession>A0A915PHH4</accession>
<proteinExistence type="predicted"/>
<evidence type="ECO:0000313" key="1">
    <source>
        <dbReference type="Proteomes" id="UP000887581"/>
    </source>
</evidence>
<sequence>MRRCNGRTTVTHHCVQRDQFASIAVENGQEAVFPVYFRLTPVVPGHCSATTLSSAPLNSARVRSRRSNVERSDGFIRVMLTCS</sequence>
<dbReference type="AlphaFoldDB" id="A0A915PHH4"/>